<dbReference type="AlphaFoldDB" id="A0A8X6JHS3"/>
<feature type="region of interest" description="Disordered" evidence="1">
    <location>
        <begin position="55"/>
        <end position="77"/>
    </location>
</feature>
<comment type="caution">
    <text evidence="2">The sequence shown here is derived from an EMBL/GenBank/DDBJ whole genome shotgun (WGS) entry which is preliminary data.</text>
</comment>
<dbReference type="EMBL" id="BMAO01035950">
    <property type="protein sequence ID" value="GFR07056.1"/>
    <property type="molecule type" value="Genomic_DNA"/>
</dbReference>
<evidence type="ECO:0000313" key="2">
    <source>
        <dbReference type="EMBL" id="GFR07056.1"/>
    </source>
</evidence>
<accession>A0A8X6JHS3</accession>
<protein>
    <submittedName>
        <fullName evidence="2">Uncharacterized protein</fullName>
    </submittedName>
</protein>
<name>A0A8X6JHS3_TRICU</name>
<evidence type="ECO:0000256" key="1">
    <source>
        <dbReference type="SAM" id="MobiDB-lite"/>
    </source>
</evidence>
<gene>
    <name evidence="2" type="ORF">TNCT_503501</name>
</gene>
<evidence type="ECO:0000313" key="3">
    <source>
        <dbReference type="Proteomes" id="UP000887116"/>
    </source>
</evidence>
<keyword evidence="3" id="KW-1185">Reference proteome</keyword>
<feature type="compositionally biased region" description="Basic and acidic residues" evidence="1">
    <location>
        <begin position="63"/>
        <end position="77"/>
    </location>
</feature>
<organism evidence="2 3">
    <name type="scientific">Trichonephila clavata</name>
    <name type="common">Joro spider</name>
    <name type="synonym">Nephila clavata</name>
    <dbReference type="NCBI Taxonomy" id="2740835"/>
    <lineage>
        <taxon>Eukaryota</taxon>
        <taxon>Metazoa</taxon>
        <taxon>Ecdysozoa</taxon>
        <taxon>Arthropoda</taxon>
        <taxon>Chelicerata</taxon>
        <taxon>Arachnida</taxon>
        <taxon>Araneae</taxon>
        <taxon>Araneomorphae</taxon>
        <taxon>Entelegynae</taxon>
        <taxon>Araneoidea</taxon>
        <taxon>Nephilidae</taxon>
        <taxon>Trichonephila</taxon>
    </lineage>
</organism>
<dbReference type="Proteomes" id="UP000887116">
    <property type="component" value="Unassembled WGS sequence"/>
</dbReference>
<sequence length="77" mass="8901">MVPEKTYRNFLSEMRREKCPIVHRPLLVDPGSAVLISEAFFGYFGEVYARGDRFSSHTSPQENIERKIGARRDQVIT</sequence>
<proteinExistence type="predicted"/>
<reference evidence="2" key="1">
    <citation type="submission" date="2020-07" db="EMBL/GenBank/DDBJ databases">
        <title>Multicomponent nature underlies the extraordinary mechanical properties of spider dragline silk.</title>
        <authorList>
            <person name="Kono N."/>
            <person name="Nakamura H."/>
            <person name="Mori M."/>
            <person name="Yoshida Y."/>
            <person name="Ohtoshi R."/>
            <person name="Malay A.D."/>
            <person name="Moran D.A.P."/>
            <person name="Tomita M."/>
            <person name="Numata K."/>
            <person name="Arakawa K."/>
        </authorList>
    </citation>
    <scope>NUCLEOTIDE SEQUENCE</scope>
</reference>